<reference evidence="11" key="1">
    <citation type="journal article" date="2023" name="Science">
        <title>Genome structures resolve the early diversification of teleost fishes.</title>
        <authorList>
            <person name="Parey E."/>
            <person name="Louis A."/>
            <person name="Montfort J."/>
            <person name="Bouchez O."/>
            <person name="Roques C."/>
            <person name="Iampietro C."/>
            <person name="Lluch J."/>
            <person name="Castinel A."/>
            <person name="Donnadieu C."/>
            <person name="Desvignes T."/>
            <person name="Floi Bucao C."/>
            <person name="Jouanno E."/>
            <person name="Wen M."/>
            <person name="Mejri S."/>
            <person name="Dirks R."/>
            <person name="Jansen H."/>
            <person name="Henkel C."/>
            <person name="Chen W.J."/>
            <person name="Zahm M."/>
            <person name="Cabau C."/>
            <person name="Klopp C."/>
            <person name="Thompson A.W."/>
            <person name="Robinson-Rechavi M."/>
            <person name="Braasch I."/>
            <person name="Lecointre G."/>
            <person name="Bobe J."/>
            <person name="Postlethwait J.H."/>
            <person name="Berthelot C."/>
            <person name="Roest Crollius H."/>
            <person name="Guiguen Y."/>
        </authorList>
    </citation>
    <scope>NUCLEOTIDE SEQUENCE</scope>
    <source>
        <strain evidence="11">NC1722</strain>
    </source>
</reference>
<dbReference type="SUPFAM" id="SSF48726">
    <property type="entry name" value="Immunoglobulin"/>
    <property type="match status" value="3"/>
</dbReference>
<accession>A0AAD7R4P0</accession>
<dbReference type="InterPro" id="IPR013162">
    <property type="entry name" value="CD80_C2-set"/>
</dbReference>
<feature type="transmembrane region" description="Helical" evidence="9">
    <location>
        <begin position="353"/>
        <end position="379"/>
    </location>
</feature>
<dbReference type="EMBL" id="JAINUG010000638">
    <property type="protein sequence ID" value="KAJ8362556.1"/>
    <property type="molecule type" value="Genomic_DNA"/>
</dbReference>
<comment type="subcellular location">
    <subcellularLocation>
        <location evidence="1">Membrane</location>
        <topology evidence="1">Single-pass membrane protein</topology>
    </subcellularLocation>
</comment>
<protein>
    <recommendedName>
        <fullName evidence="10">Ig-like domain-containing protein</fullName>
    </recommendedName>
</protein>
<dbReference type="GO" id="GO:0016020">
    <property type="term" value="C:membrane"/>
    <property type="evidence" value="ECO:0007669"/>
    <property type="project" value="UniProtKB-SubCell"/>
</dbReference>
<dbReference type="Gene3D" id="2.60.40.10">
    <property type="entry name" value="Immunoglobulins"/>
    <property type="match status" value="3"/>
</dbReference>
<evidence type="ECO:0000256" key="1">
    <source>
        <dbReference type="ARBA" id="ARBA00004167"/>
    </source>
</evidence>
<dbReference type="PANTHER" id="PTHR46841:SF4">
    <property type="entry name" value="SC:D189"/>
    <property type="match status" value="1"/>
</dbReference>
<evidence type="ECO:0000256" key="9">
    <source>
        <dbReference type="SAM" id="Phobius"/>
    </source>
</evidence>
<evidence type="ECO:0000256" key="7">
    <source>
        <dbReference type="ARBA" id="ARBA00023180"/>
    </source>
</evidence>
<dbReference type="PROSITE" id="PS50835">
    <property type="entry name" value="IG_LIKE"/>
    <property type="match status" value="3"/>
</dbReference>
<feature type="domain" description="Ig-like" evidence="10">
    <location>
        <begin position="38"/>
        <end position="128"/>
    </location>
</feature>
<keyword evidence="2 9" id="KW-0812">Transmembrane</keyword>
<dbReference type="SMART" id="SM00409">
    <property type="entry name" value="IG"/>
    <property type="match status" value="2"/>
</dbReference>
<keyword evidence="5 9" id="KW-0472">Membrane</keyword>
<dbReference type="PANTHER" id="PTHR46841">
    <property type="entry name" value="OX-2 MEMBRANE GLYCOPROTEIN"/>
    <property type="match status" value="1"/>
</dbReference>
<keyword evidence="12" id="KW-1185">Reference proteome</keyword>
<evidence type="ECO:0000313" key="12">
    <source>
        <dbReference type="Proteomes" id="UP001221898"/>
    </source>
</evidence>
<evidence type="ECO:0000256" key="2">
    <source>
        <dbReference type="ARBA" id="ARBA00022692"/>
    </source>
</evidence>
<dbReference type="InterPro" id="IPR003599">
    <property type="entry name" value="Ig_sub"/>
</dbReference>
<dbReference type="GO" id="GO:0009986">
    <property type="term" value="C:cell surface"/>
    <property type="evidence" value="ECO:0007669"/>
    <property type="project" value="TreeGrafter"/>
</dbReference>
<dbReference type="InterPro" id="IPR013106">
    <property type="entry name" value="Ig_V-set"/>
</dbReference>
<dbReference type="Pfam" id="PF08205">
    <property type="entry name" value="C2-set_2"/>
    <property type="match status" value="1"/>
</dbReference>
<dbReference type="AlphaFoldDB" id="A0AAD7R4P0"/>
<evidence type="ECO:0000256" key="8">
    <source>
        <dbReference type="ARBA" id="ARBA00023319"/>
    </source>
</evidence>
<dbReference type="GO" id="GO:0043025">
    <property type="term" value="C:neuronal cell body"/>
    <property type="evidence" value="ECO:0007669"/>
    <property type="project" value="TreeGrafter"/>
</dbReference>
<comment type="caution">
    <text evidence="11">The sequence shown here is derived from an EMBL/GenBank/DDBJ whole genome shotgun (WGS) entry which is preliminary data.</text>
</comment>
<organism evidence="11 12">
    <name type="scientific">Aldrovandia affinis</name>
    <dbReference type="NCBI Taxonomy" id="143900"/>
    <lineage>
        <taxon>Eukaryota</taxon>
        <taxon>Metazoa</taxon>
        <taxon>Chordata</taxon>
        <taxon>Craniata</taxon>
        <taxon>Vertebrata</taxon>
        <taxon>Euteleostomi</taxon>
        <taxon>Actinopterygii</taxon>
        <taxon>Neopterygii</taxon>
        <taxon>Teleostei</taxon>
        <taxon>Notacanthiformes</taxon>
        <taxon>Halosauridae</taxon>
        <taxon>Aldrovandia</taxon>
    </lineage>
</organism>
<proteinExistence type="predicted"/>
<keyword evidence="3" id="KW-0732">Signal</keyword>
<dbReference type="InterPro" id="IPR036179">
    <property type="entry name" value="Ig-like_dom_sf"/>
</dbReference>
<keyword evidence="8" id="KW-0393">Immunoglobulin domain</keyword>
<feature type="domain" description="Ig-like" evidence="10">
    <location>
        <begin position="137"/>
        <end position="255"/>
    </location>
</feature>
<evidence type="ECO:0000256" key="6">
    <source>
        <dbReference type="ARBA" id="ARBA00023157"/>
    </source>
</evidence>
<keyword evidence="6" id="KW-1015">Disulfide bond</keyword>
<dbReference type="InterPro" id="IPR013783">
    <property type="entry name" value="Ig-like_fold"/>
</dbReference>
<evidence type="ECO:0000256" key="5">
    <source>
        <dbReference type="ARBA" id="ARBA00023136"/>
    </source>
</evidence>
<sequence length="394" mass="42460">MLAHSHCAHVVTKIKMFDATLPWCLQLCVSLTMVAMIPGVSGKVTAPRNVKVLVNLPFTLGCNLTKRGGDSLKQVRWLDGQNATLLTYVPGQPATIADHRVEPAATRRHTSGITIKRVGPKDEGCYRCVFDVHPGGPQEGQTCLAVTANVIAEGNKTAVSGRSSVLSCTYGLPQRVLQILWRKVSGRGNASDVASYAQRGEPVIEEPLRGRVSLSRTLDKTRLHLNPVKTEDEGCYTCEFQSLSEGSKSAVSCLTVYVLPRPQMSYRTMPQGVIEANCTALARPPVEIVWNVEGDNRTMGPPVTSSTEQPEGTTLVVSTLVLQAGLLNDKSVKCLVHHRGLESPISVSMNTKLGTALAILISVTSVATLVIVSMCICLFKCFLHKDDSVETPGS</sequence>
<dbReference type="InterPro" id="IPR007110">
    <property type="entry name" value="Ig-like_dom"/>
</dbReference>
<evidence type="ECO:0000313" key="11">
    <source>
        <dbReference type="EMBL" id="KAJ8362556.1"/>
    </source>
</evidence>
<dbReference type="GO" id="GO:0030424">
    <property type="term" value="C:axon"/>
    <property type="evidence" value="ECO:0007669"/>
    <property type="project" value="TreeGrafter"/>
</dbReference>
<dbReference type="Pfam" id="PF07686">
    <property type="entry name" value="V-set"/>
    <property type="match status" value="2"/>
</dbReference>
<dbReference type="InterPro" id="IPR047164">
    <property type="entry name" value="OX2G-like"/>
</dbReference>
<keyword evidence="4 9" id="KW-1133">Transmembrane helix</keyword>
<gene>
    <name evidence="11" type="ORF">AAFF_G00368040</name>
</gene>
<feature type="domain" description="Ig-like" evidence="10">
    <location>
        <begin position="262"/>
        <end position="348"/>
    </location>
</feature>
<dbReference type="GO" id="GO:0034113">
    <property type="term" value="P:heterotypic cell-cell adhesion"/>
    <property type="evidence" value="ECO:0007669"/>
    <property type="project" value="TreeGrafter"/>
</dbReference>
<dbReference type="GO" id="GO:0098632">
    <property type="term" value="F:cell-cell adhesion mediator activity"/>
    <property type="evidence" value="ECO:0007669"/>
    <property type="project" value="InterPro"/>
</dbReference>
<dbReference type="Proteomes" id="UP001221898">
    <property type="component" value="Unassembled WGS sequence"/>
</dbReference>
<name>A0AAD7R4P0_9TELE</name>
<dbReference type="GO" id="GO:0150079">
    <property type="term" value="P:negative regulation of neuroinflammatory response"/>
    <property type="evidence" value="ECO:0007669"/>
    <property type="project" value="TreeGrafter"/>
</dbReference>
<keyword evidence="7" id="KW-0325">Glycoprotein</keyword>
<evidence type="ECO:0000259" key="10">
    <source>
        <dbReference type="PROSITE" id="PS50835"/>
    </source>
</evidence>
<evidence type="ECO:0000256" key="4">
    <source>
        <dbReference type="ARBA" id="ARBA00022989"/>
    </source>
</evidence>
<evidence type="ECO:0000256" key="3">
    <source>
        <dbReference type="ARBA" id="ARBA00022729"/>
    </source>
</evidence>